<evidence type="ECO:0000256" key="7">
    <source>
        <dbReference type="ARBA" id="ARBA00022989"/>
    </source>
</evidence>
<proteinExistence type="inferred from homology"/>
<feature type="region of interest" description="Disordered" evidence="9">
    <location>
        <begin position="105"/>
        <end position="132"/>
    </location>
</feature>
<comment type="caution">
    <text evidence="10">The sequence shown here is derived from an EMBL/GenBank/DDBJ whole genome shotgun (WGS) entry which is preliminary data.</text>
</comment>
<evidence type="ECO:0000256" key="8">
    <source>
        <dbReference type="ARBA" id="ARBA00029978"/>
    </source>
</evidence>
<keyword evidence="11" id="KW-1185">Reference proteome</keyword>
<feature type="non-terminal residue" evidence="10">
    <location>
        <position position="1"/>
    </location>
</feature>
<keyword evidence="7" id="KW-0472">Membrane</keyword>
<evidence type="ECO:0000313" key="11">
    <source>
        <dbReference type="Proteomes" id="UP001187471"/>
    </source>
</evidence>
<evidence type="ECO:0000256" key="5">
    <source>
        <dbReference type="ARBA" id="ARBA00022692"/>
    </source>
</evidence>
<comment type="subcellular location">
    <subcellularLocation>
        <location evidence="1">Plastid membrane</location>
        <topology evidence="1">Multi-pass membrane protein</topology>
    </subcellularLocation>
</comment>
<name>A0AA88QH02_9ASTE</name>
<dbReference type="GO" id="GO:0042170">
    <property type="term" value="C:plastid membrane"/>
    <property type="evidence" value="ECO:0007669"/>
    <property type="project" value="UniProtKB-SubCell"/>
</dbReference>
<dbReference type="EMBL" id="JAVXUO010002784">
    <property type="protein sequence ID" value="KAK2969633.1"/>
    <property type="molecule type" value="Genomic_DNA"/>
</dbReference>
<evidence type="ECO:0000256" key="6">
    <source>
        <dbReference type="ARBA" id="ARBA00022927"/>
    </source>
</evidence>
<evidence type="ECO:0000256" key="3">
    <source>
        <dbReference type="ARBA" id="ARBA00011510"/>
    </source>
</evidence>
<evidence type="ECO:0000256" key="1">
    <source>
        <dbReference type="ARBA" id="ARBA00004446"/>
    </source>
</evidence>
<dbReference type="Proteomes" id="UP001187471">
    <property type="component" value="Unassembled WGS sequence"/>
</dbReference>
<dbReference type="Pfam" id="PF05758">
    <property type="entry name" value="Ycf1"/>
    <property type="match status" value="1"/>
</dbReference>
<evidence type="ECO:0000256" key="4">
    <source>
        <dbReference type="ARBA" id="ARBA00016640"/>
    </source>
</evidence>
<protein>
    <recommendedName>
        <fullName evidence="4">Protein TIC 214</fullName>
    </recommendedName>
    <alternativeName>
        <fullName evidence="8">Translocon at the inner envelope membrane of chloroplasts 214</fullName>
    </alternativeName>
</protein>
<sequence length="132" mass="15864">IRNITRKTFQIPHMGYRACEFDVAHLISSYPRINKFDSALFTKFWFPQAQLIWELFQANAHSPLFLDRIKKSPLFSFDISGLMKFFFRNWVSKEAELPISDYTEEEAKKRKTKEREKKEENKRKEKARIEIA</sequence>
<evidence type="ECO:0000313" key="10">
    <source>
        <dbReference type="EMBL" id="KAK2969633.1"/>
    </source>
</evidence>
<gene>
    <name evidence="10" type="ORF">RJ640_000753</name>
</gene>
<organism evidence="10 11">
    <name type="scientific">Escallonia rubra</name>
    <dbReference type="NCBI Taxonomy" id="112253"/>
    <lineage>
        <taxon>Eukaryota</taxon>
        <taxon>Viridiplantae</taxon>
        <taxon>Streptophyta</taxon>
        <taxon>Embryophyta</taxon>
        <taxon>Tracheophyta</taxon>
        <taxon>Spermatophyta</taxon>
        <taxon>Magnoliopsida</taxon>
        <taxon>eudicotyledons</taxon>
        <taxon>Gunneridae</taxon>
        <taxon>Pentapetalae</taxon>
        <taxon>asterids</taxon>
        <taxon>campanulids</taxon>
        <taxon>Escalloniales</taxon>
        <taxon>Escalloniaceae</taxon>
        <taxon>Escallonia</taxon>
    </lineage>
</organism>
<dbReference type="GO" id="GO:0015031">
    <property type="term" value="P:protein transport"/>
    <property type="evidence" value="ECO:0007669"/>
    <property type="project" value="UniProtKB-KW"/>
</dbReference>
<comment type="similarity">
    <text evidence="2">Belongs to the TIC214 family.</text>
</comment>
<accession>A0AA88QH02</accession>
<dbReference type="InterPro" id="IPR008896">
    <property type="entry name" value="TIC214"/>
</dbReference>
<dbReference type="AlphaFoldDB" id="A0AA88QH02"/>
<reference evidence="10" key="1">
    <citation type="submission" date="2022-12" db="EMBL/GenBank/DDBJ databases">
        <title>Draft genome assemblies for two species of Escallonia (Escalloniales).</title>
        <authorList>
            <person name="Chanderbali A."/>
            <person name="Dervinis C."/>
            <person name="Anghel I."/>
            <person name="Soltis D."/>
            <person name="Soltis P."/>
            <person name="Zapata F."/>
        </authorList>
    </citation>
    <scope>NUCLEOTIDE SEQUENCE</scope>
    <source>
        <strain evidence="10">UCBG92.1500</strain>
        <tissue evidence="10">Leaf</tissue>
    </source>
</reference>
<keyword evidence="7" id="KW-1133">Transmembrane helix</keyword>
<keyword evidence="6" id="KW-0813">Transport</keyword>
<keyword evidence="5" id="KW-0812">Transmembrane</keyword>
<feature type="non-terminal residue" evidence="10">
    <location>
        <position position="132"/>
    </location>
</feature>
<evidence type="ECO:0000256" key="2">
    <source>
        <dbReference type="ARBA" id="ARBA00009956"/>
    </source>
</evidence>
<comment type="subunit">
    <text evidence="3">Part of the Tic complex.</text>
</comment>
<keyword evidence="6" id="KW-0653">Protein transport</keyword>
<evidence type="ECO:0000256" key="9">
    <source>
        <dbReference type="SAM" id="MobiDB-lite"/>
    </source>
</evidence>